<dbReference type="Proteomes" id="UP000015106">
    <property type="component" value="Chromosome 1"/>
</dbReference>
<accession>A0A8R7P7R2</accession>
<reference evidence="2" key="1">
    <citation type="journal article" date="2013" name="Nature">
        <title>Draft genome of the wheat A-genome progenitor Triticum urartu.</title>
        <authorList>
            <person name="Ling H.Q."/>
            <person name="Zhao S."/>
            <person name="Liu D."/>
            <person name="Wang J."/>
            <person name="Sun H."/>
            <person name="Zhang C."/>
            <person name="Fan H."/>
            <person name="Li D."/>
            <person name="Dong L."/>
            <person name="Tao Y."/>
            <person name="Gao C."/>
            <person name="Wu H."/>
            <person name="Li Y."/>
            <person name="Cui Y."/>
            <person name="Guo X."/>
            <person name="Zheng S."/>
            <person name="Wang B."/>
            <person name="Yu K."/>
            <person name="Liang Q."/>
            <person name="Yang W."/>
            <person name="Lou X."/>
            <person name="Chen J."/>
            <person name="Feng M."/>
            <person name="Jian J."/>
            <person name="Zhang X."/>
            <person name="Luo G."/>
            <person name="Jiang Y."/>
            <person name="Liu J."/>
            <person name="Wang Z."/>
            <person name="Sha Y."/>
            <person name="Zhang B."/>
            <person name="Wu H."/>
            <person name="Tang D."/>
            <person name="Shen Q."/>
            <person name="Xue P."/>
            <person name="Zou S."/>
            <person name="Wang X."/>
            <person name="Liu X."/>
            <person name="Wang F."/>
            <person name="Yang Y."/>
            <person name="An X."/>
            <person name="Dong Z."/>
            <person name="Zhang K."/>
            <person name="Zhang X."/>
            <person name="Luo M.C."/>
            <person name="Dvorak J."/>
            <person name="Tong Y."/>
            <person name="Wang J."/>
            <person name="Yang H."/>
            <person name="Li Z."/>
            <person name="Wang D."/>
            <person name="Zhang A."/>
            <person name="Wang J."/>
        </authorList>
    </citation>
    <scope>NUCLEOTIDE SEQUENCE</scope>
    <source>
        <strain evidence="2">cv. G1812</strain>
    </source>
</reference>
<name>A0A8R7P7R2_TRIUA</name>
<evidence type="ECO:0000313" key="1">
    <source>
        <dbReference type="EnsemblPlants" id="TuG1812G0100004508.01.T02"/>
    </source>
</evidence>
<proteinExistence type="predicted"/>
<keyword evidence="2" id="KW-1185">Reference proteome</keyword>
<reference evidence="1" key="3">
    <citation type="submission" date="2022-06" db="UniProtKB">
        <authorList>
            <consortium name="EnsemblPlants"/>
        </authorList>
    </citation>
    <scope>IDENTIFICATION</scope>
</reference>
<protein>
    <submittedName>
        <fullName evidence="1">Uncharacterized protein</fullName>
    </submittedName>
</protein>
<gene>
    <name evidence="1" type="primary">LOC125530162</name>
</gene>
<dbReference type="EnsemblPlants" id="TuG1812G0100004508.01.T02">
    <property type="protein sequence ID" value="TuG1812G0100004508.01.T02"/>
    <property type="gene ID" value="TuG1812G0100004508.01"/>
</dbReference>
<dbReference type="AlphaFoldDB" id="A0A8R7P7R2"/>
<organism evidence="1 2">
    <name type="scientific">Triticum urartu</name>
    <name type="common">Red wild einkorn</name>
    <name type="synonym">Crithodium urartu</name>
    <dbReference type="NCBI Taxonomy" id="4572"/>
    <lineage>
        <taxon>Eukaryota</taxon>
        <taxon>Viridiplantae</taxon>
        <taxon>Streptophyta</taxon>
        <taxon>Embryophyta</taxon>
        <taxon>Tracheophyta</taxon>
        <taxon>Spermatophyta</taxon>
        <taxon>Magnoliopsida</taxon>
        <taxon>Liliopsida</taxon>
        <taxon>Poales</taxon>
        <taxon>Poaceae</taxon>
        <taxon>BOP clade</taxon>
        <taxon>Pooideae</taxon>
        <taxon>Triticodae</taxon>
        <taxon>Triticeae</taxon>
        <taxon>Triticinae</taxon>
        <taxon>Triticum</taxon>
    </lineage>
</organism>
<evidence type="ECO:0000313" key="2">
    <source>
        <dbReference type="Proteomes" id="UP000015106"/>
    </source>
</evidence>
<dbReference type="Gramene" id="TuG1812G0100004508.01.T02">
    <property type="protein sequence ID" value="TuG1812G0100004508.01.T02"/>
    <property type="gene ID" value="TuG1812G0100004508.01"/>
</dbReference>
<reference evidence="1" key="2">
    <citation type="submission" date="2018-03" db="EMBL/GenBank/DDBJ databases">
        <title>The Triticum urartu genome reveals the dynamic nature of wheat genome evolution.</title>
        <authorList>
            <person name="Ling H."/>
            <person name="Ma B."/>
            <person name="Shi X."/>
            <person name="Liu H."/>
            <person name="Dong L."/>
            <person name="Sun H."/>
            <person name="Cao Y."/>
            <person name="Gao Q."/>
            <person name="Zheng S."/>
            <person name="Li Y."/>
            <person name="Yu Y."/>
            <person name="Du H."/>
            <person name="Qi M."/>
            <person name="Li Y."/>
            <person name="Yu H."/>
            <person name="Cui Y."/>
            <person name="Wang N."/>
            <person name="Chen C."/>
            <person name="Wu H."/>
            <person name="Zhao Y."/>
            <person name="Zhang J."/>
            <person name="Li Y."/>
            <person name="Zhou W."/>
            <person name="Zhang B."/>
            <person name="Hu W."/>
            <person name="Eijk M."/>
            <person name="Tang J."/>
            <person name="Witsenboer H."/>
            <person name="Zhao S."/>
            <person name="Li Z."/>
            <person name="Zhang A."/>
            <person name="Wang D."/>
            <person name="Liang C."/>
        </authorList>
    </citation>
    <scope>NUCLEOTIDE SEQUENCE [LARGE SCALE GENOMIC DNA]</scope>
    <source>
        <strain evidence="1">cv. G1812</strain>
    </source>
</reference>
<sequence length="128" mass="14100">PHTRPAHKKIKFHSPQKKPYIKPPILRLPQLRFEILLLHLGFCCLPPPPPPSPPASTMALPNQNTVDYPSFKLVIVGDGGTGEPPSPLTLVRCGCGRLGRDLSDAPACCRRCGEIWLSYQFAWPPDGI</sequence>